<dbReference type="AlphaFoldDB" id="A0A1A9EZE5"/>
<evidence type="ECO:0000313" key="3">
    <source>
        <dbReference type="Proteomes" id="UP000078070"/>
    </source>
</evidence>
<reference evidence="2 3" key="2">
    <citation type="journal article" date="2018" name="Int. J. Syst. Evol. Microbiol.">
        <title>Marinobacterium aestuarii sp. nov., a benzene-degrading marine bacterium isolated from estuary sediment.</title>
        <authorList>
            <person name="Bae S.S."/>
            <person name="Jung J."/>
            <person name="Chung D."/>
            <person name="Baek K."/>
        </authorList>
    </citation>
    <scope>NUCLEOTIDE SEQUENCE [LARGE SCALE GENOMIC DNA]</scope>
    <source>
        <strain evidence="2 3">ST58-10</strain>
    </source>
</reference>
<reference evidence="3" key="1">
    <citation type="submission" date="2016-05" db="EMBL/GenBank/DDBJ databases">
        <authorList>
            <person name="Baek K."/>
            <person name="Yang S.-J."/>
        </authorList>
    </citation>
    <scope>NUCLEOTIDE SEQUENCE [LARGE SCALE GENOMIC DNA]</scope>
    <source>
        <strain evidence="3">ST58-10</strain>
    </source>
</reference>
<keyword evidence="3" id="KW-1185">Reference proteome</keyword>
<sequence>MTDSLAIALHSDLHLELQGWPKGMMAGHIPGTRQYPDVVVLAGDIASFLEVGDYLQDLSEGFPAAHVLYVPGNHEGYGIADVQAAESALKLRFVNHPRIHVLQMGSVVIGDVRFLGCTLWSSFLGNGSGRQADARLRAQKTIEDFRVIGYQKRVFTADDCQALSEQHQAWLAQELATPFNGKTVIVTHFAPSMSLANRRFDPSDLTPYFNLDLDHLIHQFAPDLWCYGHTHDNFDLEIGATRVLSNQRGYGNECAHSYNANLLVYI</sequence>
<dbReference type="InterPro" id="IPR029052">
    <property type="entry name" value="Metallo-depent_PP-like"/>
</dbReference>
<proteinExistence type="predicted"/>
<dbReference type="PANTHER" id="PTHR37844">
    <property type="entry name" value="SER/THR PROTEIN PHOSPHATASE SUPERFAMILY (AFU_ORTHOLOGUE AFUA_1G14840)"/>
    <property type="match status" value="1"/>
</dbReference>
<evidence type="ECO:0000313" key="2">
    <source>
        <dbReference type="EMBL" id="ANG63110.1"/>
    </source>
</evidence>
<accession>A0A1A9EZE5</accession>
<gene>
    <name evidence="2" type="ORF">A8C75_11925</name>
</gene>
<dbReference type="KEGG" id="mars:A8C75_11925"/>
<dbReference type="InterPro" id="IPR004843">
    <property type="entry name" value="Calcineurin-like_PHP"/>
</dbReference>
<feature type="domain" description="Calcineurin-like phosphoesterase" evidence="1">
    <location>
        <begin position="36"/>
        <end position="232"/>
    </location>
</feature>
<protein>
    <recommendedName>
        <fullName evidence="1">Calcineurin-like phosphoesterase domain-containing protein</fullName>
    </recommendedName>
</protein>
<evidence type="ECO:0000259" key="1">
    <source>
        <dbReference type="Pfam" id="PF00149"/>
    </source>
</evidence>
<organism evidence="2 3">
    <name type="scientific">Marinobacterium aestuarii</name>
    <dbReference type="NCBI Taxonomy" id="1821621"/>
    <lineage>
        <taxon>Bacteria</taxon>
        <taxon>Pseudomonadati</taxon>
        <taxon>Pseudomonadota</taxon>
        <taxon>Gammaproteobacteria</taxon>
        <taxon>Oceanospirillales</taxon>
        <taxon>Oceanospirillaceae</taxon>
        <taxon>Marinobacterium</taxon>
    </lineage>
</organism>
<dbReference type="GO" id="GO:0016787">
    <property type="term" value="F:hydrolase activity"/>
    <property type="evidence" value="ECO:0007669"/>
    <property type="project" value="InterPro"/>
</dbReference>
<dbReference type="Pfam" id="PF00149">
    <property type="entry name" value="Metallophos"/>
    <property type="match status" value="1"/>
</dbReference>
<dbReference type="RefSeq" id="WP_067382478.1">
    <property type="nucleotide sequence ID" value="NZ_CP015839.1"/>
</dbReference>
<name>A0A1A9EZE5_9GAMM</name>
<dbReference type="Gene3D" id="3.60.21.10">
    <property type="match status" value="1"/>
</dbReference>
<dbReference type="PANTHER" id="PTHR37844:SF2">
    <property type="entry name" value="SER_THR PROTEIN PHOSPHATASE SUPERFAMILY (AFU_ORTHOLOGUE AFUA_1G14840)"/>
    <property type="match status" value="1"/>
</dbReference>
<dbReference type="Proteomes" id="UP000078070">
    <property type="component" value="Chromosome"/>
</dbReference>
<dbReference type="SUPFAM" id="SSF56300">
    <property type="entry name" value="Metallo-dependent phosphatases"/>
    <property type="match status" value="1"/>
</dbReference>
<dbReference type="EMBL" id="CP015839">
    <property type="protein sequence ID" value="ANG63110.1"/>
    <property type="molecule type" value="Genomic_DNA"/>
</dbReference>
<dbReference type="OrthoDB" id="356681at2"/>